<keyword evidence="4 9" id="KW-0812">Transmembrane</keyword>
<organism evidence="12">
    <name type="scientific">Ishige okamurae</name>
    <dbReference type="NCBI Taxonomy" id="233772"/>
    <lineage>
        <taxon>Eukaryota</taxon>
        <taxon>Sar</taxon>
        <taxon>Stramenopiles</taxon>
        <taxon>Ochrophyta</taxon>
        <taxon>PX clade</taxon>
        <taxon>Phaeophyceae</taxon>
        <taxon>Ectocarpales</taxon>
        <taxon>Ishigeaceae</taxon>
        <taxon>Ishige</taxon>
    </lineage>
</organism>
<evidence type="ECO:0000256" key="11">
    <source>
        <dbReference type="RuleBase" id="RU004349"/>
    </source>
</evidence>
<comment type="caution">
    <text evidence="9">Lacks conserved residue(s) required for the propagation of feature annotation.</text>
</comment>
<name>A0A8E5XRJ3_9PHAE</name>
<evidence type="ECO:0000256" key="2">
    <source>
        <dbReference type="ARBA" id="ARBA00005751"/>
    </source>
</evidence>
<keyword evidence="7 9" id="KW-0811">Translocation</keyword>
<evidence type="ECO:0000256" key="6">
    <source>
        <dbReference type="ARBA" id="ARBA00022989"/>
    </source>
</evidence>
<keyword evidence="12" id="KW-0150">Chloroplast</keyword>
<evidence type="ECO:0000256" key="5">
    <source>
        <dbReference type="ARBA" id="ARBA00022927"/>
    </source>
</evidence>
<reference evidence="12" key="1">
    <citation type="submission" date="2021-03" db="EMBL/GenBank/DDBJ databases">
        <title>The complete chloroplast genome of Ishige okamurae.</title>
        <authorList>
            <person name="Wang X."/>
        </authorList>
    </citation>
    <scope>NUCLEOTIDE SEQUENCE</scope>
</reference>
<dbReference type="PANTHER" id="PTHR10906">
    <property type="entry name" value="SECY/SEC61-ALPHA FAMILY MEMBER"/>
    <property type="match status" value="1"/>
</dbReference>
<comment type="similarity">
    <text evidence="2 9 11">Belongs to the SecY/SEC61-alpha family.</text>
</comment>
<feature type="transmembrane region" description="Helical" evidence="9">
    <location>
        <begin position="144"/>
        <end position="166"/>
    </location>
</feature>
<evidence type="ECO:0000256" key="3">
    <source>
        <dbReference type="ARBA" id="ARBA00022448"/>
    </source>
</evidence>
<keyword evidence="8 9" id="KW-0472">Membrane</keyword>
<dbReference type="PIRSF" id="PIRSF004557">
    <property type="entry name" value="SecY"/>
    <property type="match status" value="1"/>
</dbReference>
<dbReference type="HAMAP" id="MF_01465">
    <property type="entry name" value="SecY"/>
    <property type="match status" value="1"/>
</dbReference>
<comment type="function">
    <text evidence="9">The central subunit of the protein translocation channel SecYE. Consists of two halves formed by TMs 1-5 and 6-10. These two domains form a lateral gate at the front which open onto the bilayer between TMs 2 and 7, and are clamped together by SecE at the back. The channel is closed by both a pore ring composed of hydrophobic SecY resides and a short helix (helix 2A) on the extracellular side of the membrane which forms a plug.</text>
</comment>
<geneLocation type="chloroplast" evidence="12"/>
<evidence type="ECO:0000256" key="4">
    <source>
        <dbReference type="ARBA" id="ARBA00022692"/>
    </source>
</evidence>
<dbReference type="GO" id="GO:0065002">
    <property type="term" value="P:intracellular protein transmembrane transport"/>
    <property type="evidence" value="ECO:0007669"/>
    <property type="project" value="UniProtKB-UniRule"/>
</dbReference>
<keyword evidence="6 9" id="KW-1133">Transmembrane helix</keyword>
<dbReference type="NCBIfam" id="TIGR00967">
    <property type="entry name" value="3a0501s007"/>
    <property type="match status" value="1"/>
</dbReference>
<feature type="transmembrane region" description="Helical" evidence="9">
    <location>
        <begin position="178"/>
        <end position="195"/>
    </location>
</feature>
<feature type="transmembrane region" description="Helical" evidence="9">
    <location>
        <begin position="18"/>
        <end position="38"/>
    </location>
</feature>
<dbReference type="InterPro" id="IPR030659">
    <property type="entry name" value="SecY_CS"/>
</dbReference>
<protein>
    <recommendedName>
        <fullName evidence="9">Protein translocase subunit SecY</fullName>
    </recommendedName>
</protein>
<evidence type="ECO:0000256" key="1">
    <source>
        <dbReference type="ARBA" id="ARBA00004141"/>
    </source>
</evidence>
<dbReference type="PROSITE" id="PS00756">
    <property type="entry name" value="SECY_2"/>
    <property type="match status" value="1"/>
</dbReference>
<dbReference type="PROSITE" id="PS00755">
    <property type="entry name" value="SECY_1"/>
    <property type="match status" value="1"/>
</dbReference>
<feature type="transmembrane region" description="Helical" evidence="9">
    <location>
        <begin position="120"/>
        <end position="138"/>
    </location>
</feature>
<dbReference type="RefSeq" id="YP_010185343.1">
    <property type="nucleotide sequence ID" value="NC_058314.1"/>
</dbReference>
<proteinExistence type="inferred from homology"/>
<keyword evidence="3 9" id="KW-0813">Transport</keyword>
<dbReference type="GO" id="GO:0009535">
    <property type="term" value="C:chloroplast thylakoid membrane"/>
    <property type="evidence" value="ECO:0007669"/>
    <property type="project" value="UniProtKB-SubCell"/>
</dbReference>
<keyword evidence="5 9" id="KW-0653">Protein transport</keyword>
<feature type="transmembrane region" description="Helical" evidence="9">
    <location>
        <begin position="368"/>
        <end position="386"/>
    </location>
</feature>
<evidence type="ECO:0000256" key="8">
    <source>
        <dbReference type="ARBA" id="ARBA00023136"/>
    </source>
</evidence>
<evidence type="ECO:0000256" key="7">
    <source>
        <dbReference type="ARBA" id="ARBA00023010"/>
    </source>
</evidence>
<evidence type="ECO:0000256" key="9">
    <source>
        <dbReference type="HAMAP-Rule" id="MF_01465"/>
    </source>
</evidence>
<keyword evidence="12" id="KW-0934">Plastid</keyword>
<feature type="transmembrane region" description="Helical" evidence="9">
    <location>
        <begin position="269"/>
        <end position="290"/>
    </location>
</feature>
<evidence type="ECO:0000313" key="12">
    <source>
        <dbReference type="EMBL" id="QVJ99687.1"/>
    </source>
</evidence>
<feature type="transmembrane region" description="Helical" evidence="9">
    <location>
        <begin position="207"/>
        <end position="227"/>
    </location>
</feature>
<dbReference type="InterPro" id="IPR002208">
    <property type="entry name" value="SecY/SEC61-alpha"/>
</dbReference>
<feature type="transmembrane region" description="Helical" evidence="9">
    <location>
        <begin position="310"/>
        <end position="332"/>
    </location>
</feature>
<dbReference type="AlphaFoldDB" id="A0A8E5XRJ3"/>
<comment type="subcellular location">
    <subcellularLocation>
        <location evidence="1 10">Membrane</location>
        <topology evidence="1 10">Multi-pass membrane protein</topology>
    </subcellularLocation>
    <subcellularLocation>
        <location evidence="9">Plastid</location>
        <location evidence="9">Chloroplast thylakoid membrane</location>
        <topology evidence="9">Multi-pass membrane protein</topology>
    </subcellularLocation>
</comment>
<gene>
    <name evidence="9 12" type="primary">secY</name>
</gene>
<accession>A0A8E5XRJ3</accession>
<sequence>MNLQFQTKTSPSFQQRSLLTISLLTLVRIGSFIPLPYIDLKTFSTLLESKNSSTTAVAAILNSFSGGGTASFSILSLGILPYINASIIIQLLTTINPSLLKLQKDEGEYGRRKLTDYTRYLTFFCAAIESLLTTYSFRSLIFNWNFFSVLQISLTLVTGSMIILWFSELITKKGVGNGASLLICFNIVSNFPNQLKAMIVTLTNQNLLIAILLNVIFLLTTVGCIYINEATVRIPLISASQLLKKLSKTSLWNRSNLPLRVNQSGVMPLVFTSSVMVILSSLTKLIYGQVVTLQTFSFIETISGSFAINIFYWITYGSLVFFFTSFYSKVILDPKDIAEQFRKSSVAIKGVAPGISTQNYLSLTIRRLTLLNAIFLVTIIILLNGLESLLPVNNLRGFGFTSQLILVNVIIDTFRQVQNLLNAEDLLH</sequence>
<comment type="subunit">
    <text evidence="9">Component of the plastid Sec protein translocase complex, which is composed of at least SecY and SecE.</text>
</comment>
<dbReference type="GeneID" id="68216549"/>
<dbReference type="Pfam" id="PF00344">
    <property type="entry name" value="SecY"/>
    <property type="match status" value="1"/>
</dbReference>
<keyword evidence="9" id="KW-0793">Thylakoid</keyword>
<dbReference type="GO" id="GO:0006605">
    <property type="term" value="P:protein targeting"/>
    <property type="evidence" value="ECO:0007669"/>
    <property type="project" value="UniProtKB-UniRule"/>
</dbReference>
<dbReference type="InterPro" id="IPR026593">
    <property type="entry name" value="SecY"/>
</dbReference>
<evidence type="ECO:0000256" key="10">
    <source>
        <dbReference type="RuleBase" id="RU003484"/>
    </source>
</evidence>
<dbReference type="EMBL" id="MW762687">
    <property type="protein sequence ID" value="QVJ99687.1"/>
    <property type="molecule type" value="Genomic_DNA"/>
</dbReference>